<keyword evidence="2" id="KW-1185">Reference proteome</keyword>
<proteinExistence type="predicted"/>
<reference evidence="1 2" key="1">
    <citation type="submission" date="2016-07" db="EMBL/GenBank/DDBJ databases">
        <title>Pervasive Adenine N6-methylation of Active Genes in Fungi.</title>
        <authorList>
            <consortium name="DOE Joint Genome Institute"/>
            <person name="Mondo S.J."/>
            <person name="Dannebaum R.O."/>
            <person name="Kuo R.C."/>
            <person name="Labutti K."/>
            <person name="Haridas S."/>
            <person name="Kuo A."/>
            <person name="Salamov A."/>
            <person name="Ahrendt S.R."/>
            <person name="Lipzen A."/>
            <person name="Sullivan W."/>
            <person name="Andreopoulos W.B."/>
            <person name="Clum A."/>
            <person name="Lindquist E."/>
            <person name="Daum C."/>
            <person name="Ramamoorthy G.K."/>
            <person name="Gryganskyi A."/>
            <person name="Culley D."/>
            <person name="Magnuson J.K."/>
            <person name="James T.Y."/>
            <person name="O'Malley M.A."/>
            <person name="Stajich J.E."/>
            <person name="Spatafora J.W."/>
            <person name="Visel A."/>
            <person name="Grigoriev I.V."/>
        </authorList>
    </citation>
    <scope>NUCLEOTIDE SEQUENCE [LARGE SCALE GENOMIC DNA]</scope>
    <source>
        <strain evidence="1 2">12-1054</strain>
    </source>
</reference>
<dbReference type="Gene3D" id="3.90.1140.10">
    <property type="entry name" value="Cyclic phosphodiesterase"/>
    <property type="match status" value="1"/>
</dbReference>
<dbReference type="GeneID" id="63787879"/>
<organism evidence="1 2">
    <name type="scientific">Protomyces lactucae-debilis</name>
    <dbReference type="NCBI Taxonomy" id="2754530"/>
    <lineage>
        <taxon>Eukaryota</taxon>
        <taxon>Fungi</taxon>
        <taxon>Dikarya</taxon>
        <taxon>Ascomycota</taxon>
        <taxon>Taphrinomycotina</taxon>
        <taxon>Taphrinomycetes</taxon>
        <taxon>Taphrinales</taxon>
        <taxon>Protomycetaceae</taxon>
        <taxon>Protomyces</taxon>
    </lineage>
</organism>
<dbReference type="PANTHER" id="PTHR28141:SF1">
    <property type="entry name" value="2',3'-CYCLIC-NUCLEOTIDE 3'-PHOSPHODIESTERASE"/>
    <property type="match status" value="1"/>
</dbReference>
<dbReference type="InterPro" id="IPR009097">
    <property type="entry name" value="Cyclic_Pdiesterase"/>
</dbReference>
<dbReference type="OrthoDB" id="514292at2759"/>
<dbReference type="AlphaFoldDB" id="A0A1Y2FD74"/>
<gene>
    <name evidence="1" type="ORF">BCR37DRAFT_393249</name>
</gene>
<evidence type="ECO:0000313" key="2">
    <source>
        <dbReference type="Proteomes" id="UP000193685"/>
    </source>
</evidence>
<dbReference type="SUPFAM" id="SSF55144">
    <property type="entry name" value="LigT-like"/>
    <property type="match status" value="1"/>
</dbReference>
<accession>A0A1Y2FD74</accession>
<dbReference type="GO" id="GO:0004113">
    <property type="term" value="F:2',3'-cyclic-nucleotide 3'-phosphodiesterase activity"/>
    <property type="evidence" value="ECO:0007669"/>
    <property type="project" value="TreeGrafter"/>
</dbReference>
<dbReference type="InterPro" id="IPR012386">
    <property type="entry name" value="Cyclic-nucl_3Pdiesterase"/>
</dbReference>
<evidence type="ECO:0000313" key="1">
    <source>
        <dbReference type="EMBL" id="ORY81374.1"/>
    </source>
</evidence>
<dbReference type="Proteomes" id="UP000193685">
    <property type="component" value="Unassembled WGS sequence"/>
</dbReference>
<dbReference type="GO" id="GO:0009187">
    <property type="term" value="P:cyclic nucleotide metabolic process"/>
    <property type="evidence" value="ECO:0007669"/>
    <property type="project" value="TreeGrafter"/>
</dbReference>
<protein>
    <submittedName>
        <fullName evidence="1">Cyclic phosphodiesterase-like protein-domain-containing protein</fullName>
    </submittedName>
</protein>
<comment type="caution">
    <text evidence="1">The sequence shown here is derived from an EMBL/GenBank/DDBJ whole genome shotgun (WGS) entry which is preliminary data.</text>
</comment>
<dbReference type="RefSeq" id="XP_040724750.1">
    <property type="nucleotide sequence ID" value="XM_040871280.1"/>
</dbReference>
<dbReference type="Pfam" id="PF07823">
    <property type="entry name" value="CPDase"/>
    <property type="match status" value="1"/>
</dbReference>
<dbReference type="PANTHER" id="PTHR28141">
    <property type="entry name" value="2',3'-CYCLIC-NUCLEOTIDE 3'-PHOSPHODIESTERASE"/>
    <property type="match status" value="1"/>
</dbReference>
<name>A0A1Y2FD74_PROLT</name>
<sequence>MSFGGSLWLVPAKESKLEHILKQAIQLLSENGDQWGETVTSSFPPHMTITSSVSPDLMTSPSKEARAEERIAPTDLKVAQVVYGSKFFKRIYIRLERTMWLLEFVQCMRKAAVSESDAQLKDFMAAFEPHLSLAYASAFKDESQARRLLQDARIEEQLSQLDLAKELCQVVLMDTRSCDGPPSTTIPDSWFACDMPAELKEVLEMFRAQE</sequence>
<dbReference type="EMBL" id="MCFI01000011">
    <property type="protein sequence ID" value="ORY81374.1"/>
    <property type="molecule type" value="Genomic_DNA"/>
</dbReference>